<keyword evidence="3" id="KW-0012">Acyltransferase</keyword>
<accession>A0A5P1ES70</accession>
<evidence type="ECO:0000313" key="4">
    <source>
        <dbReference type="EMBL" id="ONK68644.1"/>
    </source>
</evidence>
<dbReference type="OMA" id="EINCNSE"/>
<dbReference type="PANTHER" id="PTHR31642:SF138">
    <property type="entry name" value="PUTRESCINE HYDROXYCINNAMOYLTRANSFERASE 1"/>
    <property type="match status" value="1"/>
</dbReference>
<dbReference type="GO" id="GO:0016747">
    <property type="term" value="F:acyltransferase activity, transferring groups other than amino-acyl groups"/>
    <property type="evidence" value="ECO:0007669"/>
    <property type="project" value="TreeGrafter"/>
</dbReference>
<keyword evidence="2" id="KW-0808">Transferase</keyword>
<gene>
    <name evidence="4" type="ORF">A4U43_C05F14290</name>
</gene>
<reference evidence="5" key="1">
    <citation type="journal article" date="2017" name="Nat. Commun.">
        <title>The asparagus genome sheds light on the origin and evolution of a young Y chromosome.</title>
        <authorList>
            <person name="Harkess A."/>
            <person name="Zhou J."/>
            <person name="Xu C."/>
            <person name="Bowers J.E."/>
            <person name="Van der Hulst R."/>
            <person name="Ayyampalayam S."/>
            <person name="Mercati F."/>
            <person name="Riccardi P."/>
            <person name="McKain M.R."/>
            <person name="Kakrana A."/>
            <person name="Tang H."/>
            <person name="Ray J."/>
            <person name="Groenendijk J."/>
            <person name="Arikit S."/>
            <person name="Mathioni S.M."/>
            <person name="Nakano M."/>
            <person name="Shan H."/>
            <person name="Telgmann-Rauber A."/>
            <person name="Kanno A."/>
            <person name="Yue Z."/>
            <person name="Chen H."/>
            <person name="Li W."/>
            <person name="Chen Y."/>
            <person name="Xu X."/>
            <person name="Zhang Y."/>
            <person name="Luo S."/>
            <person name="Chen H."/>
            <person name="Gao J."/>
            <person name="Mao Z."/>
            <person name="Pires J.C."/>
            <person name="Luo M."/>
            <person name="Kudrna D."/>
            <person name="Wing R.A."/>
            <person name="Meyers B.C."/>
            <person name="Yi K."/>
            <person name="Kong H."/>
            <person name="Lavrijsen P."/>
            <person name="Sunseri F."/>
            <person name="Falavigna A."/>
            <person name="Ye Y."/>
            <person name="Leebens-Mack J.H."/>
            <person name="Chen G."/>
        </authorList>
    </citation>
    <scope>NUCLEOTIDE SEQUENCE [LARGE SCALE GENOMIC DNA]</scope>
    <source>
        <strain evidence="5">cv. DH0086</strain>
    </source>
</reference>
<dbReference type="InterPro" id="IPR023213">
    <property type="entry name" value="CAT-like_dom_sf"/>
</dbReference>
<organism evidence="4 5">
    <name type="scientific">Asparagus officinalis</name>
    <name type="common">Garden asparagus</name>
    <dbReference type="NCBI Taxonomy" id="4686"/>
    <lineage>
        <taxon>Eukaryota</taxon>
        <taxon>Viridiplantae</taxon>
        <taxon>Streptophyta</taxon>
        <taxon>Embryophyta</taxon>
        <taxon>Tracheophyta</taxon>
        <taxon>Spermatophyta</taxon>
        <taxon>Magnoliopsida</taxon>
        <taxon>Liliopsida</taxon>
        <taxon>Asparagales</taxon>
        <taxon>Asparagaceae</taxon>
        <taxon>Asparagoideae</taxon>
        <taxon>Asparagus</taxon>
    </lineage>
</organism>
<evidence type="ECO:0000313" key="5">
    <source>
        <dbReference type="Proteomes" id="UP000243459"/>
    </source>
</evidence>
<dbReference type="PANTHER" id="PTHR31642">
    <property type="entry name" value="TRICHOTHECENE 3-O-ACETYLTRANSFERASE"/>
    <property type="match status" value="1"/>
</dbReference>
<dbReference type="Gene3D" id="3.30.559.10">
    <property type="entry name" value="Chloramphenicol acetyltransferase-like domain"/>
    <property type="match status" value="1"/>
</dbReference>
<dbReference type="EMBL" id="CM007385">
    <property type="protein sequence ID" value="ONK68644.1"/>
    <property type="molecule type" value="Genomic_DNA"/>
</dbReference>
<proteinExistence type="inferred from homology"/>
<dbReference type="Proteomes" id="UP000243459">
    <property type="component" value="Chromosome 5"/>
</dbReference>
<name>A0A5P1ES70_ASPOF</name>
<evidence type="ECO:0000256" key="2">
    <source>
        <dbReference type="ARBA" id="ARBA00022679"/>
    </source>
</evidence>
<comment type="similarity">
    <text evidence="1">Belongs to the plant acyltransferase family.</text>
</comment>
<protein>
    <submittedName>
        <fullName evidence="4">Uncharacterized protein</fullName>
    </submittedName>
</protein>
<keyword evidence="5" id="KW-1185">Reference proteome</keyword>
<dbReference type="Gramene" id="ONK68644">
    <property type="protein sequence ID" value="ONK68644"/>
    <property type="gene ID" value="A4U43_C05F14290"/>
</dbReference>
<dbReference type="Pfam" id="PF02458">
    <property type="entry name" value="Transferase"/>
    <property type="match status" value="1"/>
</dbReference>
<evidence type="ECO:0000256" key="3">
    <source>
        <dbReference type="ARBA" id="ARBA00023315"/>
    </source>
</evidence>
<dbReference type="InterPro" id="IPR050317">
    <property type="entry name" value="Plant_Fungal_Acyltransferase"/>
</dbReference>
<sequence length="131" mass="14778">MAVDKSFVVPSEKTPRHSIWLSKINLKCNGDYVVAVYVYRPNAELNIFSIADALRVALSKALVHFYHLAGRPELNRDGRCELRCTGDGVLFVVVRYDGRVDEFGDFRPSPEMRRLLVPSVESAEPPAVSWL</sequence>
<evidence type="ECO:0000256" key="1">
    <source>
        <dbReference type="ARBA" id="ARBA00009861"/>
    </source>
</evidence>
<dbReference type="AlphaFoldDB" id="A0A5P1ES70"/>